<dbReference type="InterPro" id="IPR036102">
    <property type="entry name" value="OsmC/Ohrsf"/>
</dbReference>
<reference evidence="3" key="1">
    <citation type="journal article" date="2021" name="Curr. Microbiol.">
        <title>Complete genome of nocamycin-producing strain Saccharothrix syringae NRRL B-16468 reveals the biosynthetic potential for secondary metabolites.</title>
        <authorList>
            <person name="Mo X."/>
            <person name="Yang S."/>
        </authorList>
    </citation>
    <scope>NUCLEOTIDE SEQUENCE [LARGE SCALE GENOMIC DNA]</scope>
    <source>
        <strain evidence="3">ATCC 51364 / DSM 43886 / JCM 6844 / KCTC 9398 / NBRC 14523 / NRRL B-16468 / INA 2240</strain>
    </source>
</reference>
<accession>A0A5Q0GZH9</accession>
<name>A0A5Q0GZH9_SACSY</name>
<dbReference type="InterPro" id="IPR003718">
    <property type="entry name" value="OsmC/Ohr_fam"/>
</dbReference>
<evidence type="ECO:0000313" key="3">
    <source>
        <dbReference type="Proteomes" id="UP000325787"/>
    </source>
</evidence>
<dbReference type="PANTHER" id="PTHR35368:SF1">
    <property type="entry name" value="HYDROPEROXIDE REDUCTASE"/>
    <property type="match status" value="1"/>
</dbReference>
<keyword evidence="3" id="KW-1185">Reference proteome</keyword>
<dbReference type="AlphaFoldDB" id="A0A5Q0GZH9"/>
<dbReference type="Pfam" id="PF02566">
    <property type="entry name" value="OsmC"/>
    <property type="match status" value="1"/>
</dbReference>
<dbReference type="InterPro" id="IPR052924">
    <property type="entry name" value="OsmC/Ohr_hydroprdx_reductase"/>
</dbReference>
<dbReference type="OrthoDB" id="9811389at2"/>
<dbReference type="Proteomes" id="UP000325787">
    <property type="component" value="Chromosome"/>
</dbReference>
<dbReference type="PANTHER" id="PTHR35368">
    <property type="entry name" value="HYDROPEROXIDE REDUCTASE"/>
    <property type="match status" value="1"/>
</dbReference>
<sequence length="173" mass="17961">MTAEVSHSLNDVAIEAVGALVEAIGRDEAKARTTWAAHVTWTGGFRSEARVRGFDPTPSDEPAGLGGGDTAANPVEQLLSALGNCLAVGYAANATVAGIAIDRLTVDLKGDIDLRVFLGLAEGHAGFGSITARVHLDSPAPREALEELHRKVVATSPVGHTLRNPVPVDVELV</sequence>
<proteinExistence type="predicted"/>
<gene>
    <name evidence="2" type="ORF">EKG83_20110</name>
</gene>
<evidence type="ECO:0000313" key="2">
    <source>
        <dbReference type="EMBL" id="QFZ19436.1"/>
    </source>
</evidence>
<dbReference type="InterPro" id="IPR015946">
    <property type="entry name" value="KH_dom-like_a/b"/>
</dbReference>
<dbReference type="Gene3D" id="3.30.300.20">
    <property type="match status" value="1"/>
</dbReference>
<protein>
    <submittedName>
        <fullName evidence="2">OsmC family peroxiredoxin</fullName>
    </submittedName>
</protein>
<evidence type="ECO:0000256" key="1">
    <source>
        <dbReference type="SAM" id="MobiDB-lite"/>
    </source>
</evidence>
<dbReference type="RefSeq" id="WP_033431668.1">
    <property type="nucleotide sequence ID" value="NZ_CP034550.1"/>
</dbReference>
<feature type="region of interest" description="Disordered" evidence="1">
    <location>
        <begin position="50"/>
        <end position="70"/>
    </location>
</feature>
<dbReference type="KEGG" id="ssyi:EKG83_20110"/>
<dbReference type="SUPFAM" id="SSF82784">
    <property type="entry name" value="OsmC-like"/>
    <property type="match status" value="1"/>
</dbReference>
<dbReference type="EMBL" id="CP034550">
    <property type="protein sequence ID" value="QFZ19436.1"/>
    <property type="molecule type" value="Genomic_DNA"/>
</dbReference>
<organism evidence="2 3">
    <name type="scientific">Saccharothrix syringae</name>
    <name type="common">Nocardiopsis syringae</name>
    <dbReference type="NCBI Taxonomy" id="103733"/>
    <lineage>
        <taxon>Bacteria</taxon>
        <taxon>Bacillati</taxon>
        <taxon>Actinomycetota</taxon>
        <taxon>Actinomycetes</taxon>
        <taxon>Pseudonocardiales</taxon>
        <taxon>Pseudonocardiaceae</taxon>
        <taxon>Saccharothrix</taxon>
    </lineage>
</organism>